<evidence type="ECO:0000256" key="5">
    <source>
        <dbReference type="ARBA" id="ARBA00022741"/>
    </source>
</evidence>
<proteinExistence type="predicted"/>
<dbReference type="Gene3D" id="3.30.450.20">
    <property type="entry name" value="PAS domain"/>
    <property type="match status" value="1"/>
</dbReference>
<evidence type="ECO:0000313" key="10">
    <source>
        <dbReference type="Proteomes" id="UP000639859"/>
    </source>
</evidence>
<evidence type="ECO:0000256" key="3">
    <source>
        <dbReference type="ARBA" id="ARBA00022553"/>
    </source>
</evidence>
<evidence type="ECO:0000256" key="2">
    <source>
        <dbReference type="ARBA" id="ARBA00012438"/>
    </source>
</evidence>
<dbReference type="SUPFAM" id="SSF55785">
    <property type="entry name" value="PYP-like sensor domain (PAS domain)"/>
    <property type="match status" value="1"/>
</dbReference>
<evidence type="ECO:0000256" key="6">
    <source>
        <dbReference type="ARBA" id="ARBA00022777"/>
    </source>
</evidence>
<comment type="caution">
    <text evidence="9">The sequence shown here is derived from an EMBL/GenBank/DDBJ whole genome shotgun (WGS) entry which is preliminary data.</text>
</comment>
<feature type="domain" description="Signal transduction histidine kinase HWE region" evidence="8">
    <location>
        <begin position="323"/>
        <end position="398"/>
    </location>
</feature>
<dbReference type="Gene3D" id="3.30.450.40">
    <property type="match status" value="1"/>
</dbReference>
<keyword evidence="3" id="KW-0597">Phosphoprotein</keyword>
<dbReference type="PANTHER" id="PTHR41523">
    <property type="entry name" value="TWO-COMPONENT SYSTEM SENSOR PROTEIN"/>
    <property type="match status" value="1"/>
</dbReference>
<gene>
    <name evidence="9" type="ORF">I4Q42_10980</name>
</gene>
<protein>
    <recommendedName>
        <fullName evidence="2">histidine kinase</fullName>
        <ecNumber evidence="2">2.7.13.3</ecNumber>
    </recommendedName>
</protein>
<evidence type="ECO:0000256" key="1">
    <source>
        <dbReference type="ARBA" id="ARBA00000085"/>
    </source>
</evidence>
<dbReference type="Pfam" id="PF13188">
    <property type="entry name" value="PAS_8"/>
    <property type="match status" value="1"/>
</dbReference>
<dbReference type="Gene3D" id="3.30.565.10">
    <property type="entry name" value="Histidine kinase-like ATPase, C-terminal domain"/>
    <property type="match status" value="1"/>
</dbReference>
<dbReference type="CDD" id="cd00130">
    <property type="entry name" value="PAS"/>
    <property type="match status" value="1"/>
</dbReference>
<dbReference type="Proteomes" id="UP000639859">
    <property type="component" value="Unassembled WGS sequence"/>
</dbReference>
<dbReference type="InterPro" id="IPR011102">
    <property type="entry name" value="Sig_transdc_His_kinase_HWE"/>
</dbReference>
<dbReference type="InterPro" id="IPR029016">
    <property type="entry name" value="GAF-like_dom_sf"/>
</dbReference>
<dbReference type="InterPro" id="IPR000014">
    <property type="entry name" value="PAS"/>
</dbReference>
<keyword evidence="7" id="KW-0067">ATP-binding</keyword>
<keyword evidence="6" id="KW-0418">Kinase</keyword>
<accession>A0ABS0SX20</accession>
<dbReference type="EMBL" id="JADWOX010000006">
    <property type="protein sequence ID" value="MBI1684190.1"/>
    <property type="molecule type" value="Genomic_DNA"/>
</dbReference>
<keyword evidence="4" id="KW-0808">Transferase</keyword>
<evidence type="ECO:0000256" key="7">
    <source>
        <dbReference type="ARBA" id="ARBA00022840"/>
    </source>
</evidence>
<dbReference type="EC" id="2.7.13.3" evidence="2"/>
<evidence type="ECO:0000313" key="9">
    <source>
        <dbReference type="EMBL" id="MBI1684190.1"/>
    </source>
</evidence>
<keyword evidence="10" id="KW-1185">Reference proteome</keyword>
<dbReference type="SUPFAM" id="SSF55781">
    <property type="entry name" value="GAF domain-like"/>
    <property type="match status" value="1"/>
</dbReference>
<dbReference type="RefSeq" id="WP_198576112.1">
    <property type="nucleotide sequence ID" value="NZ_JADWOX010000006.1"/>
</dbReference>
<comment type="catalytic activity">
    <reaction evidence="1">
        <text>ATP + protein L-histidine = ADP + protein N-phospho-L-histidine.</text>
        <dbReference type="EC" id="2.7.13.3"/>
    </reaction>
</comment>
<evidence type="ECO:0000259" key="8">
    <source>
        <dbReference type="SMART" id="SM00911"/>
    </source>
</evidence>
<dbReference type="PANTHER" id="PTHR41523:SF7">
    <property type="entry name" value="HISTIDINE KINASE"/>
    <property type="match status" value="1"/>
</dbReference>
<organism evidence="9 10">
    <name type="scientific">Caulobacter hibisci</name>
    <dbReference type="NCBI Taxonomy" id="2035993"/>
    <lineage>
        <taxon>Bacteria</taxon>
        <taxon>Pseudomonadati</taxon>
        <taxon>Pseudomonadota</taxon>
        <taxon>Alphaproteobacteria</taxon>
        <taxon>Caulobacterales</taxon>
        <taxon>Caulobacteraceae</taxon>
        <taxon>Caulobacter</taxon>
    </lineage>
</organism>
<name>A0ABS0SX20_9CAUL</name>
<evidence type="ECO:0000256" key="4">
    <source>
        <dbReference type="ARBA" id="ARBA00022679"/>
    </source>
</evidence>
<dbReference type="InterPro" id="IPR035965">
    <property type="entry name" value="PAS-like_dom_sf"/>
</dbReference>
<reference evidence="9 10" key="1">
    <citation type="submission" date="2020-11" db="EMBL/GenBank/DDBJ databases">
        <title>genome sequence of strain KACC 18849.</title>
        <authorList>
            <person name="Gao J."/>
            <person name="Zhang X."/>
        </authorList>
    </citation>
    <scope>NUCLEOTIDE SEQUENCE [LARGE SCALE GENOMIC DNA]</scope>
    <source>
        <strain evidence="9 10">KACC 18849</strain>
    </source>
</reference>
<dbReference type="InterPro" id="IPR036890">
    <property type="entry name" value="HATPase_C_sf"/>
</dbReference>
<dbReference type="SMART" id="SM00911">
    <property type="entry name" value="HWE_HK"/>
    <property type="match status" value="1"/>
</dbReference>
<dbReference type="Pfam" id="PF07536">
    <property type="entry name" value="HWE_HK"/>
    <property type="match status" value="1"/>
</dbReference>
<sequence length="509" mass="55321">MRRPAGRPVSTVQDQATQIDPSPFLLALQDGLNAHVSARAAVDFACAHLGRQLGVDSVGLVELEPDRFVGYVASEWLSGSLPSMRGRHAVDVYGPERLAALNRNEPMVVTDVGEVFARQTAVLSAFAEIGVAGFVETPLVFERTLRGWLYVSSTRPRRWSDQDLLLINETARRTWHAAERARAEERLREKEARLQAVLDQVPVGVILAAIPDGQLLLYNKASAAIMGHDMLGQVLPDYGSYGGVHPDGRPYAAEEYPTARAVLRRETIIDEPLRYRRPDGEMIDLSVSATAIDTPYDSYALCTFSDETSYLAALERARLLNGELSHRIKNLLATIQAISAQTFGTSPLRQTFENRLAALSDAHDLITSTGWSGGLAALVRTALEPFMASGRIAIEGCPVLLNDAQAVPFALALHELATNAAKYGALSAQGGQVDVSWTVQTAEQDRLVFCWRESGGPLVVAPKRRGFGSRMIERSLAGELKGEVTLAFEPTGVVCTIQALLPRPGQARS</sequence>
<keyword evidence="5" id="KW-0547">Nucleotide-binding</keyword>